<evidence type="ECO:0000313" key="3">
    <source>
        <dbReference type="EMBL" id="CDH45326.1"/>
    </source>
</evidence>
<dbReference type="OrthoDB" id="9774591at2"/>
<dbReference type="InterPro" id="IPR036188">
    <property type="entry name" value="FAD/NAD-bd_sf"/>
</dbReference>
<keyword evidence="4" id="KW-1185">Reference proteome</keyword>
<dbReference type="PANTHER" id="PTHR13847">
    <property type="entry name" value="SARCOSINE DEHYDROGENASE-RELATED"/>
    <property type="match status" value="1"/>
</dbReference>
<organism evidence="3 4">
    <name type="scientific">Candidatus Contendobacter odensis Run_B_J11</name>
    <dbReference type="NCBI Taxonomy" id="1400861"/>
    <lineage>
        <taxon>Bacteria</taxon>
        <taxon>Pseudomonadati</taxon>
        <taxon>Pseudomonadota</taxon>
        <taxon>Gammaproteobacteria</taxon>
        <taxon>Candidatus Competibacteraceae</taxon>
        <taxon>Candidatus Contendibacter</taxon>
    </lineage>
</organism>
<dbReference type="Pfam" id="PF01266">
    <property type="entry name" value="DAO"/>
    <property type="match status" value="1"/>
</dbReference>
<dbReference type="SUPFAM" id="SSF51905">
    <property type="entry name" value="FAD/NAD(P)-binding domain"/>
    <property type="match status" value="1"/>
</dbReference>
<dbReference type="GO" id="GO:0005737">
    <property type="term" value="C:cytoplasm"/>
    <property type="evidence" value="ECO:0007669"/>
    <property type="project" value="TreeGrafter"/>
</dbReference>
<dbReference type="PANTHER" id="PTHR13847:SF287">
    <property type="entry name" value="FAD-DEPENDENT OXIDOREDUCTASE DOMAIN-CONTAINING PROTEIN 1"/>
    <property type="match status" value="1"/>
</dbReference>
<reference evidence="3 4" key="1">
    <citation type="journal article" date="2014" name="ISME J.">
        <title>Candidatus Competibacter-lineage genomes retrieved from metagenomes reveal functional metabolic diversity.</title>
        <authorList>
            <person name="McIlroy S.J."/>
            <person name="Albertsen M."/>
            <person name="Andresen E.K."/>
            <person name="Saunders A.M."/>
            <person name="Kristiansen R."/>
            <person name="Stokholm-Bjerregaard M."/>
            <person name="Nielsen K.L."/>
            <person name="Nielsen P.H."/>
        </authorList>
    </citation>
    <scope>NUCLEOTIDE SEQUENCE [LARGE SCALE GENOMIC DNA]</scope>
    <source>
        <strain evidence="3 4">Run_B_J11</strain>
    </source>
</reference>
<evidence type="ECO:0000259" key="2">
    <source>
        <dbReference type="Pfam" id="PF01266"/>
    </source>
</evidence>
<evidence type="ECO:0000313" key="4">
    <source>
        <dbReference type="Proteomes" id="UP000019184"/>
    </source>
</evidence>
<sequence>MIPLVRQTYADIASLEQSLGESLDLRRVGSLHLAAAVNWERELQELADLNTLHGVALQWLPPGELPALVPWLHPDPVRVALFTPDDGYLDPYRLAQAYAHAARQQGAILLQNVAVRELLLAHGRVIGVRTTDGDYHAPQVVLAAGAWSAVLSSQAGFGIPSAPVRSQYWIAAPHPLVPRRHPFTIIPEARAYTRPEVGGLLFGLREAQSVSVDPRTVPDDLANLSFGDDLGWESLSEGTALLERFLPALPELAIQSYITGPSTYTPDGLFVLGATPGVEGLLLATGCCGAGIAASGGIGRAVAALAADQTPPFDLSPFQPGRFGAVDPFDPMFRRRCEQARSGKVSG</sequence>
<evidence type="ECO:0000256" key="1">
    <source>
        <dbReference type="ARBA" id="ARBA00023002"/>
    </source>
</evidence>
<comment type="caution">
    <text evidence="3">The sequence shown here is derived from an EMBL/GenBank/DDBJ whole genome shotgun (WGS) entry which is preliminary data.</text>
</comment>
<dbReference type="AlphaFoldDB" id="A0A7U7GBW2"/>
<protein>
    <submittedName>
        <fullName evidence="3">FAD-dependent oxidoreductase</fullName>
    </submittedName>
</protein>
<name>A0A7U7GBW2_9GAMM</name>
<dbReference type="Gene3D" id="3.30.9.10">
    <property type="entry name" value="D-Amino Acid Oxidase, subunit A, domain 2"/>
    <property type="match status" value="1"/>
</dbReference>
<dbReference type="EMBL" id="CBTK010000138">
    <property type="protein sequence ID" value="CDH45326.1"/>
    <property type="molecule type" value="Genomic_DNA"/>
</dbReference>
<dbReference type="GO" id="GO:0016491">
    <property type="term" value="F:oxidoreductase activity"/>
    <property type="evidence" value="ECO:0007669"/>
    <property type="project" value="UniProtKB-KW"/>
</dbReference>
<dbReference type="InterPro" id="IPR006076">
    <property type="entry name" value="FAD-dep_OxRdtase"/>
</dbReference>
<dbReference type="Gene3D" id="3.50.50.60">
    <property type="entry name" value="FAD/NAD(P)-binding domain"/>
    <property type="match status" value="1"/>
</dbReference>
<proteinExistence type="predicted"/>
<dbReference type="Proteomes" id="UP000019184">
    <property type="component" value="Unassembled WGS sequence"/>
</dbReference>
<feature type="domain" description="FAD dependent oxidoreductase" evidence="2">
    <location>
        <begin position="2"/>
        <end position="305"/>
    </location>
</feature>
<gene>
    <name evidence="3" type="ORF">BN874_2220004</name>
</gene>
<dbReference type="SUPFAM" id="SSF54373">
    <property type="entry name" value="FAD-linked reductases, C-terminal domain"/>
    <property type="match status" value="1"/>
</dbReference>
<accession>A0A7U7GBW2</accession>
<keyword evidence="1" id="KW-0560">Oxidoreductase</keyword>